<organism evidence="4 5">
    <name type="scientific">Thioalkalivibrio halophilus</name>
    <dbReference type="NCBI Taxonomy" id="252474"/>
    <lineage>
        <taxon>Bacteria</taxon>
        <taxon>Pseudomonadati</taxon>
        <taxon>Pseudomonadota</taxon>
        <taxon>Gammaproteobacteria</taxon>
        <taxon>Chromatiales</taxon>
        <taxon>Ectothiorhodospiraceae</taxon>
        <taxon>Thioalkalivibrio</taxon>
    </lineage>
</organism>
<dbReference type="PANTHER" id="PTHR31793:SF37">
    <property type="entry name" value="ACYL-COA THIOESTER HYDROLASE YBGC"/>
    <property type="match status" value="1"/>
</dbReference>
<dbReference type="NCBIfam" id="TIGR02799">
    <property type="entry name" value="thio_ybgC"/>
    <property type="match status" value="1"/>
</dbReference>
<dbReference type="SUPFAM" id="SSF54637">
    <property type="entry name" value="Thioesterase/thiol ester dehydrase-isomerase"/>
    <property type="match status" value="1"/>
</dbReference>
<dbReference type="InterPro" id="IPR006683">
    <property type="entry name" value="Thioestr_dom"/>
</dbReference>
<dbReference type="CDD" id="cd00586">
    <property type="entry name" value="4HBT"/>
    <property type="match status" value="1"/>
</dbReference>
<dbReference type="PIRSF" id="PIRSF003230">
    <property type="entry name" value="YbgC"/>
    <property type="match status" value="1"/>
</dbReference>
<dbReference type="InterPro" id="IPR050563">
    <property type="entry name" value="4-hydroxybenzoyl-CoA_TE"/>
</dbReference>
<dbReference type="STRING" id="252474.B1A74_02225"/>
<dbReference type="InterPro" id="IPR006684">
    <property type="entry name" value="YbgC/YbaW"/>
</dbReference>
<reference evidence="4 5" key="1">
    <citation type="submission" date="2017-02" db="EMBL/GenBank/DDBJ databases">
        <title>Genomic diversity within the haloalkaliphilic genus Thioalkalivibrio.</title>
        <authorList>
            <person name="Ahn A.-C."/>
            <person name="Meier-Kolthoff J."/>
            <person name="Overmars L."/>
            <person name="Richter M."/>
            <person name="Woyke T."/>
            <person name="Sorokin D.Y."/>
            <person name="Muyzer G."/>
        </authorList>
    </citation>
    <scope>NUCLEOTIDE SEQUENCE [LARGE SCALE GENOMIC DNA]</scope>
    <source>
        <strain evidence="4 5">HL17</strain>
    </source>
</reference>
<evidence type="ECO:0000313" key="5">
    <source>
        <dbReference type="Proteomes" id="UP000189177"/>
    </source>
</evidence>
<evidence type="ECO:0000256" key="1">
    <source>
        <dbReference type="ARBA" id="ARBA00005953"/>
    </source>
</evidence>
<dbReference type="OrthoDB" id="9808429at2"/>
<evidence type="ECO:0000313" key="4">
    <source>
        <dbReference type="EMBL" id="OOC10975.1"/>
    </source>
</evidence>
<keyword evidence="2" id="KW-0378">Hydrolase</keyword>
<gene>
    <name evidence="4" type="ORF">B1A74_02225</name>
</gene>
<comment type="similarity">
    <text evidence="1">Belongs to the 4-hydroxybenzoyl-CoA thioesterase family.</text>
</comment>
<dbReference type="Pfam" id="PF03061">
    <property type="entry name" value="4HBT"/>
    <property type="match status" value="1"/>
</dbReference>
<evidence type="ECO:0000259" key="3">
    <source>
        <dbReference type="Pfam" id="PF03061"/>
    </source>
</evidence>
<feature type="domain" description="Thioesterase" evidence="3">
    <location>
        <begin position="21"/>
        <end position="104"/>
    </location>
</feature>
<dbReference type="PANTHER" id="PTHR31793">
    <property type="entry name" value="4-HYDROXYBENZOYL-COA THIOESTERASE FAMILY MEMBER"/>
    <property type="match status" value="1"/>
</dbReference>
<dbReference type="InterPro" id="IPR029069">
    <property type="entry name" value="HotDog_dom_sf"/>
</dbReference>
<dbReference type="InterPro" id="IPR014166">
    <property type="entry name" value="Tol-Pal_acyl-CoA_thioesterase"/>
</dbReference>
<evidence type="ECO:0000256" key="2">
    <source>
        <dbReference type="ARBA" id="ARBA00022801"/>
    </source>
</evidence>
<dbReference type="Proteomes" id="UP000189177">
    <property type="component" value="Unassembled WGS sequence"/>
</dbReference>
<keyword evidence="5" id="KW-1185">Reference proteome</keyword>
<dbReference type="RefSeq" id="WP_077243651.1">
    <property type="nucleotide sequence ID" value="NZ_MUZR01000007.1"/>
</dbReference>
<sequence>MTAATDFHWPVRVYYEDTDAGGVVYHANYLKFMERARTEWLRELGFEQDRLRADCGVVFAVRRASLDMRRPARFNEALEVTCEPRRLRRASVEFVQVVRREGVPLVIGEIMIACVDPERAVPAAVPESVYRAMHAAIATDTEATG</sequence>
<protein>
    <submittedName>
        <fullName evidence="4">Tol-pal system-associated acyl-CoA thioesterase</fullName>
    </submittedName>
</protein>
<accession>A0A1V3A0W4</accession>
<dbReference type="InterPro" id="IPR008272">
    <property type="entry name" value="HB-CoA_thioesterase_AS"/>
</dbReference>
<dbReference type="NCBIfam" id="TIGR00051">
    <property type="entry name" value="YbgC/FadM family acyl-CoA thioesterase"/>
    <property type="match status" value="1"/>
</dbReference>
<dbReference type="FunFam" id="3.10.129.10:FF:000004">
    <property type="entry name" value="Tol-pal system-associated acyl-CoA thioesterase"/>
    <property type="match status" value="1"/>
</dbReference>
<name>A0A1V3A0W4_9GAMM</name>
<dbReference type="EMBL" id="MUZR01000007">
    <property type="protein sequence ID" value="OOC10975.1"/>
    <property type="molecule type" value="Genomic_DNA"/>
</dbReference>
<comment type="caution">
    <text evidence="4">The sequence shown here is derived from an EMBL/GenBank/DDBJ whole genome shotgun (WGS) entry which is preliminary data.</text>
</comment>
<dbReference type="GO" id="GO:0047617">
    <property type="term" value="F:fatty acyl-CoA hydrolase activity"/>
    <property type="evidence" value="ECO:0007669"/>
    <property type="project" value="TreeGrafter"/>
</dbReference>
<proteinExistence type="inferred from homology"/>
<dbReference type="PROSITE" id="PS01328">
    <property type="entry name" value="4HBCOA_THIOESTERASE"/>
    <property type="match status" value="1"/>
</dbReference>
<dbReference type="Gene3D" id="3.10.129.10">
    <property type="entry name" value="Hotdog Thioesterase"/>
    <property type="match status" value="1"/>
</dbReference>
<dbReference type="AlphaFoldDB" id="A0A1V3A0W4"/>